<feature type="domain" description="DUF3849" evidence="1">
    <location>
        <begin position="7"/>
        <end position="130"/>
    </location>
</feature>
<proteinExistence type="predicted"/>
<organism evidence="2 3">
    <name type="scientific">Anaerotruncus colihominis</name>
    <dbReference type="NCBI Taxonomy" id="169435"/>
    <lineage>
        <taxon>Bacteria</taxon>
        <taxon>Bacillati</taxon>
        <taxon>Bacillota</taxon>
        <taxon>Clostridia</taxon>
        <taxon>Eubacteriales</taxon>
        <taxon>Oscillospiraceae</taxon>
        <taxon>Anaerotruncus</taxon>
    </lineage>
</organism>
<reference evidence="2 3" key="1">
    <citation type="submission" date="2015-09" db="EMBL/GenBank/DDBJ databases">
        <authorList>
            <consortium name="Pathogen Informatics"/>
        </authorList>
    </citation>
    <scope>NUCLEOTIDE SEQUENCE [LARGE SCALE GENOMIC DNA]</scope>
    <source>
        <strain evidence="2 3">2789STDY5834939</strain>
    </source>
</reference>
<dbReference type="Proteomes" id="UP000095765">
    <property type="component" value="Unassembled WGS sequence"/>
</dbReference>
<dbReference type="InterPro" id="IPR024383">
    <property type="entry name" value="DUF3849"/>
</dbReference>
<evidence type="ECO:0000313" key="2">
    <source>
        <dbReference type="EMBL" id="CUP70016.1"/>
    </source>
</evidence>
<dbReference type="OrthoDB" id="9806961at2"/>
<accession>A0A174QDX3</accession>
<name>A0A174QDX3_9FIRM</name>
<evidence type="ECO:0000313" key="3">
    <source>
        <dbReference type="Proteomes" id="UP000095765"/>
    </source>
</evidence>
<sequence length="243" mass="27597">MEQDIYLYPGSQSEAHRLGEAALWDASFHANVSCARDIEAVIRVYGDGRSALKPEASQMVLKRWGFKRTNFVLANTIERLGPYKEQLSAENQEWQKKAYVPPDDAHNRYFEVDTALAYLDAFISQVREAYGKLELFGPEHCEPNSYESLDYEGRVLVLSPDTLKESCWTPQNQLWLAHDGFGCSPHAVGRSIRCTCLGDGEQTRWNRTDFTGVLKEEFLPGWAREKLEEFQGQNAGMGGMEMT</sequence>
<dbReference type="AlphaFoldDB" id="A0A174QDX3"/>
<dbReference type="Pfam" id="PF12960">
    <property type="entry name" value="DUF3849"/>
    <property type="match status" value="1"/>
</dbReference>
<gene>
    <name evidence="2" type="ORF">ERS852551_01649</name>
</gene>
<dbReference type="EMBL" id="CZBE01000010">
    <property type="protein sequence ID" value="CUP70016.1"/>
    <property type="molecule type" value="Genomic_DNA"/>
</dbReference>
<evidence type="ECO:0000259" key="1">
    <source>
        <dbReference type="Pfam" id="PF12960"/>
    </source>
</evidence>
<dbReference type="RefSeq" id="WP_006874023.1">
    <property type="nucleotide sequence ID" value="NZ_CABIWA010000008.1"/>
</dbReference>
<dbReference type="GeneID" id="72462769"/>
<protein>
    <submittedName>
        <fullName evidence="2">Protein of uncharacterized function (DUF3849)</fullName>
    </submittedName>
</protein>